<feature type="signal peptide" evidence="1">
    <location>
        <begin position="1"/>
        <end position="21"/>
    </location>
</feature>
<evidence type="ECO:0000313" key="3">
    <source>
        <dbReference type="EMBL" id="GAA4440215.1"/>
    </source>
</evidence>
<sequence>MMKGYWLFCQLSLLCSMAAYGQFTAGPGGIFIGAGTAVSIDGLTLTPSSDFTAASRTLTVSPTPVPGSPPGIARVYQFDQPVNFAGNVGFYYQAGELNGNAEETLQLNYGTAGAYTSAPGSTVDETAHYISNTLPAVTSFDGLTAAQEGALPVRLADFVVRKTEHAVMLNWQTASEENSAFFEVQQSRDATKWNVLGKVAAANQGNKEMNYTFRDNATRSGLQYYRLKMVDIDGTFAYSIIRSLQLGHTAWVNAYPNPAVNLVRVDMADSRETASLKVVNLAGKPLFESPREETSHEVNMESFPAGIYLFLLKAASGKTEAVKIIKQ</sequence>
<evidence type="ECO:0000256" key="1">
    <source>
        <dbReference type="SAM" id="SignalP"/>
    </source>
</evidence>
<reference evidence="4" key="1">
    <citation type="journal article" date="2019" name="Int. J. Syst. Evol. Microbiol.">
        <title>The Global Catalogue of Microorganisms (GCM) 10K type strain sequencing project: providing services to taxonomists for standard genome sequencing and annotation.</title>
        <authorList>
            <consortium name="The Broad Institute Genomics Platform"/>
            <consortium name="The Broad Institute Genome Sequencing Center for Infectious Disease"/>
            <person name="Wu L."/>
            <person name="Ma J."/>
        </authorList>
    </citation>
    <scope>NUCLEOTIDE SEQUENCE [LARGE SCALE GENOMIC DNA]</scope>
    <source>
        <strain evidence="4">JCM 31920</strain>
    </source>
</reference>
<evidence type="ECO:0000259" key="2">
    <source>
        <dbReference type="Pfam" id="PF18962"/>
    </source>
</evidence>
<protein>
    <recommendedName>
        <fullName evidence="2">Secretion system C-terminal sorting domain-containing protein</fullName>
    </recommendedName>
</protein>
<dbReference type="EMBL" id="BAABEY010000024">
    <property type="protein sequence ID" value="GAA4440215.1"/>
    <property type="molecule type" value="Genomic_DNA"/>
</dbReference>
<feature type="domain" description="Secretion system C-terminal sorting" evidence="2">
    <location>
        <begin position="255"/>
        <end position="324"/>
    </location>
</feature>
<proteinExistence type="predicted"/>
<evidence type="ECO:0000313" key="4">
    <source>
        <dbReference type="Proteomes" id="UP001501508"/>
    </source>
</evidence>
<comment type="caution">
    <text evidence="3">The sequence shown here is derived from an EMBL/GenBank/DDBJ whole genome shotgun (WGS) entry which is preliminary data.</text>
</comment>
<dbReference type="NCBIfam" id="TIGR04183">
    <property type="entry name" value="Por_Secre_tail"/>
    <property type="match status" value="1"/>
</dbReference>
<gene>
    <name evidence="3" type="ORF">GCM10023091_23520</name>
</gene>
<accession>A0ABP8M121</accession>
<dbReference type="Proteomes" id="UP001501508">
    <property type="component" value="Unassembled WGS sequence"/>
</dbReference>
<dbReference type="InterPro" id="IPR026444">
    <property type="entry name" value="Secre_tail"/>
</dbReference>
<keyword evidence="4" id="KW-1185">Reference proteome</keyword>
<name>A0ABP8M121_9BACT</name>
<organism evidence="3 4">
    <name type="scientific">Ravibacter arvi</name>
    <dbReference type="NCBI Taxonomy" id="2051041"/>
    <lineage>
        <taxon>Bacteria</taxon>
        <taxon>Pseudomonadati</taxon>
        <taxon>Bacteroidota</taxon>
        <taxon>Cytophagia</taxon>
        <taxon>Cytophagales</taxon>
        <taxon>Spirosomataceae</taxon>
        <taxon>Ravibacter</taxon>
    </lineage>
</organism>
<dbReference type="Pfam" id="PF18962">
    <property type="entry name" value="Por_Secre_tail"/>
    <property type="match status" value="1"/>
</dbReference>
<dbReference type="RefSeq" id="WP_345029274.1">
    <property type="nucleotide sequence ID" value="NZ_BAABEY010000024.1"/>
</dbReference>
<keyword evidence="1" id="KW-0732">Signal</keyword>
<feature type="chain" id="PRO_5046302106" description="Secretion system C-terminal sorting domain-containing protein" evidence="1">
    <location>
        <begin position="22"/>
        <end position="327"/>
    </location>
</feature>